<sequence>MKPVLLCIGVCCVGLGFVGIFLPLLPTVPFVLVAAACFAKSSQRLHQWLLASRHFGALIHHWQTTRSIPKRAKRAALALLIASGALSVYLMDSLLLKLLVASFLLIPAIILLRLPSSPAADCH</sequence>
<keyword evidence="2" id="KW-0812">Transmembrane</keyword>
<proteinExistence type="predicted"/>
<dbReference type="Pfam" id="PF04304">
    <property type="entry name" value="DUF454"/>
    <property type="match status" value="1"/>
</dbReference>
<dbReference type="PANTHER" id="PTHR35813">
    <property type="entry name" value="INNER MEMBRANE PROTEIN YBAN"/>
    <property type="match status" value="1"/>
</dbReference>
<keyword evidence="1" id="KW-0997">Cell inner membrane</keyword>
<keyword evidence="2" id="KW-1133">Transmembrane helix</keyword>
<comment type="subcellular location">
    <subcellularLocation>
        <location evidence="1">Cell inner membrane</location>
        <topology evidence="1">Multi-pass membrane protein</topology>
    </subcellularLocation>
</comment>
<evidence type="ECO:0000256" key="2">
    <source>
        <dbReference type="SAM" id="Phobius"/>
    </source>
</evidence>
<gene>
    <name evidence="3" type="ORF">Tel_03680</name>
</gene>
<keyword evidence="4" id="KW-1185">Reference proteome</keyword>
<dbReference type="InterPro" id="IPR007401">
    <property type="entry name" value="DUF454"/>
</dbReference>
<dbReference type="STRING" id="1748243.Tel_03680"/>
<keyword evidence="1" id="KW-1003">Cell membrane</keyword>
<name>A0A0S2TAZ2_9GAMM</name>
<organism evidence="3 4">
    <name type="scientific">Candidatus Tenderia electrophaga</name>
    <dbReference type="NCBI Taxonomy" id="1748243"/>
    <lineage>
        <taxon>Bacteria</taxon>
        <taxon>Pseudomonadati</taxon>
        <taxon>Pseudomonadota</taxon>
        <taxon>Gammaproteobacteria</taxon>
        <taxon>Candidatus Tenderiales</taxon>
        <taxon>Candidatus Tenderiaceae</taxon>
        <taxon>Candidatus Tenderia</taxon>
    </lineage>
</organism>
<dbReference type="EMBL" id="CP013099">
    <property type="protein sequence ID" value="ALP52315.1"/>
    <property type="molecule type" value="Genomic_DNA"/>
</dbReference>
<dbReference type="Proteomes" id="UP000055136">
    <property type="component" value="Chromosome"/>
</dbReference>
<evidence type="ECO:0000313" key="4">
    <source>
        <dbReference type="Proteomes" id="UP000055136"/>
    </source>
</evidence>
<dbReference type="GO" id="GO:0005886">
    <property type="term" value="C:plasma membrane"/>
    <property type="evidence" value="ECO:0007669"/>
    <property type="project" value="UniProtKB-SubCell"/>
</dbReference>
<dbReference type="KEGG" id="tee:Tel_03680"/>
<dbReference type="PANTHER" id="PTHR35813:SF1">
    <property type="entry name" value="INNER MEMBRANE PROTEIN YBAN"/>
    <property type="match status" value="1"/>
</dbReference>
<dbReference type="AlphaFoldDB" id="A0A0S2TAZ2"/>
<keyword evidence="1 2" id="KW-0472">Membrane</keyword>
<evidence type="ECO:0000256" key="1">
    <source>
        <dbReference type="PIRNR" id="PIRNR016789"/>
    </source>
</evidence>
<evidence type="ECO:0000313" key="3">
    <source>
        <dbReference type="EMBL" id="ALP52315.1"/>
    </source>
</evidence>
<reference evidence="3" key="1">
    <citation type="submission" date="2015-10" db="EMBL/GenBank/DDBJ databases">
        <title>Description of Candidatus Tenderia electrophaga gen. nov, sp. nov., an Uncultivated Electroautotroph from a Biocathode Enrichment.</title>
        <authorList>
            <person name="Eddie B.J."/>
            <person name="Malanoski A.P."/>
            <person name="Wang Z."/>
            <person name="Hall R.J."/>
            <person name="Oh S.D."/>
            <person name="Heiner C."/>
            <person name="Lin B."/>
            <person name="Strycharz-Glaven S.M."/>
        </authorList>
    </citation>
    <scope>NUCLEOTIDE SEQUENCE [LARGE SCALE GENOMIC DNA]</scope>
    <source>
        <strain evidence="3">NRL1</strain>
    </source>
</reference>
<feature type="transmembrane region" description="Helical" evidence="2">
    <location>
        <begin position="74"/>
        <end position="90"/>
    </location>
</feature>
<protein>
    <recommendedName>
        <fullName evidence="1">Inner membrane protein</fullName>
    </recommendedName>
</protein>
<dbReference type="PIRSF" id="PIRSF016789">
    <property type="entry name" value="DUF454"/>
    <property type="match status" value="1"/>
</dbReference>
<accession>A0A0S2TAZ2</accession>